<dbReference type="GeneID" id="63752093"/>
<name>A0A1L9RBF6_ASPWE</name>
<dbReference type="VEuPathDB" id="FungiDB:ASPWEDRAFT_44347"/>
<sequence>MGEERNESRLLLKGIYSHQAIALCGHHLDVANNPNTPNNPSLKVSSFGKSGFTSDTAKYRML</sequence>
<evidence type="ECO:0000313" key="2">
    <source>
        <dbReference type="Proteomes" id="UP000184383"/>
    </source>
</evidence>
<dbReference type="AlphaFoldDB" id="A0A1L9RBF6"/>
<reference evidence="2" key="1">
    <citation type="journal article" date="2017" name="Genome Biol.">
        <title>Comparative genomics reveals high biological diversity and specific adaptations in the industrially and medically important fungal genus Aspergillus.</title>
        <authorList>
            <person name="de Vries R.P."/>
            <person name="Riley R."/>
            <person name="Wiebenga A."/>
            <person name="Aguilar-Osorio G."/>
            <person name="Amillis S."/>
            <person name="Uchima C.A."/>
            <person name="Anderluh G."/>
            <person name="Asadollahi M."/>
            <person name="Askin M."/>
            <person name="Barry K."/>
            <person name="Battaglia E."/>
            <person name="Bayram O."/>
            <person name="Benocci T."/>
            <person name="Braus-Stromeyer S.A."/>
            <person name="Caldana C."/>
            <person name="Canovas D."/>
            <person name="Cerqueira G.C."/>
            <person name="Chen F."/>
            <person name="Chen W."/>
            <person name="Choi C."/>
            <person name="Clum A."/>
            <person name="Dos Santos R.A."/>
            <person name="Damasio A.R."/>
            <person name="Diallinas G."/>
            <person name="Emri T."/>
            <person name="Fekete E."/>
            <person name="Flipphi M."/>
            <person name="Freyberg S."/>
            <person name="Gallo A."/>
            <person name="Gournas C."/>
            <person name="Habgood R."/>
            <person name="Hainaut M."/>
            <person name="Harispe M.L."/>
            <person name="Henrissat B."/>
            <person name="Hilden K.S."/>
            <person name="Hope R."/>
            <person name="Hossain A."/>
            <person name="Karabika E."/>
            <person name="Karaffa L."/>
            <person name="Karanyi Z."/>
            <person name="Krasevec N."/>
            <person name="Kuo A."/>
            <person name="Kusch H."/>
            <person name="LaButti K."/>
            <person name="Lagendijk E.L."/>
            <person name="Lapidus A."/>
            <person name="Levasseur A."/>
            <person name="Lindquist E."/>
            <person name="Lipzen A."/>
            <person name="Logrieco A.F."/>
            <person name="MacCabe A."/>
            <person name="Maekelae M.R."/>
            <person name="Malavazi I."/>
            <person name="Melin P."/>
            <person name="Meyer V."/>
            <person name="Mielnichuk N."/>
            <person name="Miskei M."/>
            <person name="Molnar A.P."/>
            <person name="Mule G."/>
            <person name="Ngan C.Y."/>
            <person name="Orejas M."/>
            <person name="Orosz E."/>
            <person name="Ouedraogo J.P."/>
            <person name="Overkamp K.M."/>
            <person name="Park H.-S."/>
            <person name="Perrone G."/>
            <person name="Piumi F."/>
            <person name="Punt P.J."/>
            <person name="Ram A.F."/>
            <person name="Ramon A."/>
            <person name="Rauscher S."/>
            <person name="Record E."/>
            <person name="Riano-Pachon D.M."/>
            <person name="Robert V."/>
            <person name="Roehrig J."/>
            <person name="Ruller R."/>
            <person name="Salamov A."/>
            <person name="Salih N.S."/>
            <person name="Samson R.A."/>
            <person name="Sandor E."/>
            <person name="Sanguinetti M."/>
            <person name="Schuetze T."/>
            <person name="Sepcic K."/>
            <person name="Shelest E."/>
            <person name="Sherlock G."/>
            <person name="Sophianopoulou V."/>
            <person name="Squina F.M."/>
            <person name="Sun H."/>
            <person name="Susca A."/>
            <person name="Todd R.B."/>
            <person name="Tsang A."/>
            <person name="Unkles S.E."/>
            <person name="van de Wiele N."/>
            <person name="van Rossen-Uffink D."/>
            <person name="Oliveira J.V."/>
            <person name="Vesth T.C."/>
            <person name="Visser J."/>
            <person name="Yu J.-H."/>
            <person name="Zhou M."/>
            <person name="Andersen M.R."/>
            <person name="Archer D.B."/>
            <person name="Baker S.E."/>
            <person name="Benoit I."/>
            <person name="Brakhage A.A."/>
            <person name="Braus G.H."/>
            <person name="Fischer R."/>
            <person name="Frisvad J.C."/>
            <person name="Goldman G.H."/>
            <person name="Houbraken J."/>
            <person name="Oakley B."/>
            <person name="Pocsi I."/>
            <person name="Scazzocchio C."/>
            <person name="Seiboth B."/>
            <person name="vanKuyk P.A."/>
            <person name="Wortman J."/>
            <person name="Dyer P.S."/>
            <person name="Grigoriev I.V."/>
        </authorList>
    </citation>
    <scope>NUCLEOTIDE SEQUENCE [LARGE SCALE GENOMIC DNA]</scope>
    <source>
        <strain evidence="2">DTO 134E9</strain>
    </source>
</reference>
<proteinExistence type="predicted"/>
<protein>
    <submittedName>
        <fullName evidence="1">Uncharacterized protein</fullName>
    </submittedName>
</protein>
<dbReference type="Proteomes" id="UP000184383">
    <property type="component" value="Unassembled WGS sequence"/>
</dbReference>
<dbReference type="RefSeq" id="XP_040685932.1">
    <property type="nucleotide sequence ID" value="XM_040836245.1"/>
</dbReference>
<gene>
    <name evidence="1" type="ORF">ASPWEDRAFT_44347</name>
</gene>
<accession>A0A1L9RBF6</accession>
<keyword evidence="2" id="KW-1185">Reference proteome</keyword>
<organism evidence="1 2">
    <name type="scientific">Aspergillus wentii DTO 134E9</name>
    <dbReference type="NCBI Taxonomy" id="1073089"/>
    <lineage>
        <taxon>Eukaryota</taxon>
        <taxon>Fungi</taxon>
        <taxon>Dikarya</taxon>
        <taxon>Ascomycota</taxon>
        <taxon>Pezizomycotina</taxon>
        <taxon>Eurotiomycetes</taxon>
        <taxon>Eurotiomycetidae</taxon>
        <taxon>Eurotiales</taxon>
        <taxon>Aspergillaceae</taxon>
        <taxon>Aspergillus</taxon>
        <taxon>Aspergillus subgen. Cremei</taxon>
    </lineage>
</organism>
<dbReference type="EMBL" id="KV878215">
    <property type="protein sequence ID" value="OJJ32255.1"/>
    <property type="molecule type" value="Genomic_DNA"/>
</dbReference>
<evidence type="ECO:0000313" key="1">
    <source>
        <dbReference type="EMBL" id="OJJ32255.1"/>
    </source>
</evidence>